<dbReference type="GO" id="GO:0016747">
    <property type="term" value="F:acyltransferase activity, transferring groups other than amino-acyl groups"/>
    <property type="evidence" value="ECO:0007669"/>
    <property type="project" value="InterPro"/>
</dbReference>
<dbReference type="SUPFAM" id="SSF55729">
    <property type="entry name" value="Acyl-CoA N-acyltransferases (Nat)"/>
    <property type="match status" value="1"/>
</dbReference>
<dbReference type="Gene3D" id="3.40.630.30">
    <property type="match status" value="1"/>
</dbReference>
<sequence>MITIKCHSCNEPISPDDVEGYNLKYAKCHKCTKCIAVLNADGIWCSPEQILKDSPERNGWIQVNTQHDRIVLYVLSQVMYRQLERQEQDVVFDEPDPQDQAAILWQHGEAIGFYTFKPKGLVFNTMVESYQMTTVDSVFIRTAHRRHGHATSMLTHITSCFPQQDIAFSSPISDNMCKVVRKYLNKNPGLREKLWQVEGTGREGDRKLLWYCTRRKKK</sequence>
<dbReference type="Pfam" id="PF00583">
    <property type="entry name" value="Acetyltransf_1"/>
    <property type="match status" value="1"/>
</dbReference>
<dbReference type="InterPro" id="IPR029625">
    <property type="entry name" value="FAM169"/>
</dbReference>
<gene>
    <name evidence="2" type="ORF">L9F63_020903</name>
</gene>
<evidence type="ECO:0000313" key="2">
    <source>
        <dbReference type="EMBL" id="KAJ9584753.1"/>
    </source>
</evidence>
<dbReference type="InterPro" id="IPR016181">
    <property type="entry name" value="Acyl_CoA_acyltransferase"/>
</dbReference>
<name>A0AAD7ZRZ3_DIPPU</name>
<organism evidence="2 3">
    <name type="scientific">Diploptera punctata</name>
    <name type="common">Pacific beetle cockroach</name>
    <dbReference type="NCBI Taxonomy" id="6984"/>
    <lineage>
        <taxon>Eukaryota</taxon>
        <taxon>Metazoa</taxon>
        <taxon>Ecdysozoa</taxon>
        <taxon>Arthropoda</taxon>
        <taxon>Hexapoda</taxon>
        <taxon>Insecta</taxon>
        <taxon>Pterygota</taxon>
        <taxon>Neoptera</taxon>
        <taxon>Polyneoptera</taxon>
        <taxon>Dictyoptera</taxon>
        <taxon>Blattodea</taxon>
        <taxon>Blaberoidea</taxon>
        <taxon>Blaberidae</taxon>
        <taxon>Diplopterinae</taxon>
        <taxon>Diploptera</taxon>
    </lineage>
</organism>
<dbReference type="Proteomes" id="UP001233999">
    <property type="component" value="Unassembled WGS sequence"/>
</dbReference>
<dbReference type="EMBL" id="JASPKZ010007360">
    <property type="protein sequence ID" value="KAJ9584753.1"/>
    <property type="molecule type" value="Genomic_DNA"/>
</dbReference>
<evidence type="ECO:0000259" key="1">
    <source>
        <dbReference type="Pfam" id="PF00583"/>
    </source>
</evidence>
<proteinExistence type="predicted"/>
<dbReference type="PANTHER" id="PTHR22442:SF10">
    <property type="entry name" value="N-ACETYLTRANSFERASE, GNAT FAMILY-RELATED"/>
    <property type="match status" value="1"/>
</dbReference>
<reference evidence="2" key="1">
    <citation type="journal article" date="2023" name="IScience">
        <title>Live-bearing cockroach genome reveals convergent evolutionary mechanisms linked to viviparity in insects and beyond.</title>
        <authorList>
            <person name="Fouks B."/>
            <person name="Harrison M.C."/>
            <person name="Mikhailova A.A."/>
            <person name="Marchal E."/>
            <person name="English S."/>
            <person name="Carruthers M."/>
            <person name="Jennings E.C."/>
            <person name="Chiamaka E.L."/>
            <person name="Frigard R.A."/>
            <person name="Pippel M."/>
            <person name="Attardo G.M."/>
            <person name="Benoit J.B."/>
            <person name="Bornberg-Bauer E."/>
            <person name="Tobe S.S."/>
        </authorList>
    </citation>
    <scope>NUCLEOTIDE SEQUENCE</scope>
    <source>
        <strain evidence="2">Stay&amp;Tobe</strain>
    </source>
</reference>
<accession>A0AAD7ZRZ3</accession>
<feature type="domain" description="N-acetyltransferase" evidence="1">
    <location>
        <begin position="85"/>
        <end position="158"/>
    </location>
</feature>
<protein>
    <recommendedName>
        <fullName evidence="1">N-acetyltransferase domain-containing protein</fullName>
    </recommendedName>
</protein>
<evidence type="ECO:0000313" key="3">
    <source>
        <dbReference type="Proteomes" id="UP001233999"/>
    </source>
</evidence>
<reference evidence="2" key="2">
    <citation type="submission" date="2023-05" db="EMBL/GenBank/DDBJ databases">
        <authorList>
            <person name="Fouks B."/>
        </authorList>
    </citation>
    <scope>NUCLEOTIDE SEQUENCE</scope>
    <source>
        <strain evidence="2">Stay&amp;Tobe</strain>
        <tissue evidence="2">Testes</tissue>
    </source>
</reference>
<comment type="caution">
    <text evidence="2">The sequence shown here is derived from an EMBL/GenBank/DDBJ whole genome shotgun (WGS) entry which is preliminary data.</text>
</comment>
<keyword evidence="3" id="KW-1185">Reference proteome</keyword>
<dbReference type="InterPro" id="IPR000182">
    <property type="entry name" value="GNAT_dom"/>
</dbReference>
<dbReference type="PANTHER" id="PTHR22442">
    <property type="match status" value="1"/>
</dbReference>
<dbReference type="AlphaFoldDB" id="A0AAD7ZRZ3"/>